<dbReference type="EMBL" id="CM056810">
    <property type="protein sequence ID" value="KAJ8644971.1"/>
    <property type="molecule type" value="Genomic_DNA"/>
</dbReference>
<proteinExistence type="predicted"/>
<evidence type="ECO:0000313" key="1">
    <source>
        <dbReference type="EMBL" id="KAJ8644971.1"/>
    </source>
</evidence>
<protein>
    <submittedName>
        <fullName evidence="1">Uncharacterized protein</fullName>
    </submittedName>
</protein>
<evidence type="ECO:0000313" key="2">
    <source>
        <dbReference type="Proteomes" id="UP001234297"/>
    </source>
</evidence>
<gene>
    <name evidence="1" type="ORF">MRB53_006719</name>
</gene>
<accession>A0ACC2MH73</accession>
<organism evidence="1 2">
    <name type="scientific">Persea americana</name>
    <name type="common">Avocado</name>
    <dbReference type="NCBI Taxonomy" id="3435"/>
    <lineage>
        <taxon>Eukaryota</taxon>
        <taxon>Viridiplantae</taxon>
        <taxon>Streptophyta</taxon>
        <taxon>Embryophyta</taxon>
        <taxon>Tracheophyta</taxon>
        <taxon>Spermatophyta</taxon>
        <taxon>Magnoliopsida</taxon>
        <taxon>Magnoliidae</taxon>
        <taxon>Laurales</taxon>
        <taxon>Lauraceae</taxon>
        <taxon>Persea</taxon>
    </lineage>
</organism>
<keyword evidence="2" id="KW-1185">Reference proteome</keyword>
<comment type="caution">
    <text evidence="1">The sequence shown here is derived from an EMBL/GenBank/DDBJ whole genome shotgun (WGS) entry which is preliminary data.</text>
</comment>
<name>A0ACC2MH73_PERAE</name>
<dbReference type="Proteomes" id="UP001234297">
    <property type="component" value="Chromosome 2"/>
</dbReference>
<sequence length="374" mass="41942">MARINHEKIIFIVLATCLVLISGAEGGRTIAELEIRRQLKHLNKPAVKSIKSEDGDIIDCVDIYKQLAFDHPLLKNHTIQMRPSNYDGEIKSSSKLTEQLWHKSGSCPEGTIPVLRTRKSDLLRMVNLENSDASVIESAKLYVEHENQGGEAIINVWNINVEPKEWSTASILVSKRATTDMITAGWIVNPIVFGDNKTRLYTYWTSDSGRCYNLKCPGFIQTNKKTSLGVEISPVSTYGGSQYSFHMMIYKDLNHDNWWFYYNNEAVGYWPGTLITKMAKSADHIEWGGQILRTTPAGTKTQMGSGHFPDEGEGKAAFINNCVFYHLYETIAPINFPTRATRPFSYDISRPQNVGQQPGASFYFGGPGGPVYAK</sequence>
<reference evidence="1 2" key="1">
    <citation type="journal article" date="2022" name="Hortic Res">
        <title>A haplotype resolved chromosomal level avocado genome allows analysis of novel avocado genes.</title>
        <authorList>
            <person name="Nath O."/>
            <person name="Fletcher S.J."/>
            <person name="Hayward A."/>
            <person name="Shaw L.M."/>
            <person name="Masouleh A.K."/>
            <person name="Furtado A."/>
            <person name="Henry R.J."/>
            <person name="Mitter N."/>
        </authorList>
    </citation>
    <scope>NUCLEOTIDE SEQUENCE [LARGE SCALE GENOMIC DNA]</scope>
    <source>
        <strain evidence="2">cv. Hass</strain>
    </source>
</reference>